<dbReference type="AlphaFoldDB" id="A0A7X6HFR5"/>
<dbReference type="Proteomes" id="UP000544090">
    <property type="component" value="Unassembled WGS sequence"/>
</dbReference>
<dbReference type="PANTHER" id="PTHR46268:SF6">
    <property type="entry name" value="UNIVERSAL STRESS PROTEIN UP12"/>
    <property type="match status" value="1"/>
</dbReference>
<organism evidence="3 4">
    <name type="scientific">Arthrobacter mobilis</name>
    <dbReference type="NCBI Taxonomy" id="2724944"/>
    <lineage>
        <taxon>Bacteria</taxon>
        <taxon>Bacillati</taxon>
        <taxon>Actinomycetota</taxon>
        <taxon>Actinomycetes</taxon>
        <taxon>Micrococcales</taxon>
        <taxon>Micrococcaceae</taxon>
        <taxon>Arthrobacter</taxon>
    </lineage>
</organism>
<protein>
    <submittedName>
        <fullName evidence="3">Universal stress protein</fullName>
    </submittedName>
</protein>
<comment type="similarity">
    <text evidence="1">Belongs to the universal stress protein A family.</text>
</comment>
<dbReference type="Pfam" id="PF00582">
    <property type="entry name" value="Usp"/>
    <property type="match status" value="1"/>
</dbReference>
<dbReference type="EMBL" id="JAAZSQ010000021">
    <property type="protein sequence ID" value="NKX56246.1"/>
    <property type="molecule type" value="Genomic_DNA"/>
</dbReference>
<dbReference type="Gene3D" id="3.40.50.620">
    <property type="entry name" value="HUPs"/>
    <property type="match status" value="1"/>
</dbReference>
<dbReference type="InterPro" id="IPR006016">
    <property type="entry name" value="UspA"/>
</dbReference>
<accession>A0A7X6HFR5</accession>
<dbReference type="PRINTS" id="PR01438">
    <property type="entry name" value="UNVRSLSTRESS"/>
</dbReference>
<name>A0A7X6HFR5_9MICC</name>
<reference evidence="3 4" key="1">
    <citation type="submission" date="2020-04" db="EMBL/GenBank/DDBJ databases">
        <title>Arthrobacter sp. nov.</title>
        <authorList>
            <person name="Liu S."/>
        </authorList>
    </citation>
    <scope>NUCLEOTIDE SEQUENCE [LARGE SCALE GENOMIC DNA]</scope>
    <source>
        <strain evidence="3 4">E918</strain>
    </source>
</reference>
<proteinExistence type="inferred from homology"/>
<dbReference type="InterPro" id="IPR006015">
    <property type="entry name" value="Universal_stress_UspA"/>
</dbReference>
<evidence type="ECO:0000313" key="4">
    <source>
        <dbReference type="Proteomes" id="UP000544090"/>
    </source>
</evidence>
<evidence type="ECO:0000256" key="1">
    <source>
        <dbReference type="ARBA" id="ARBA00008791"/>
    </source>
</evidence>
<keyword evidence="4" id="KW-1185">Reference proteome</keyword>
<feature type="domain" description="UspA" evidence="2">
    <location>
        <begin position="6"/>
        <end position="140"/>
    </location>
</feature>
<dbReference type="PANTHER" id="PTHR46268">
    <property type="entry name" value="STRESS RESPONSE PROTEIN NHAX"/>
    <property type="match status" value="1"/>
</dbReference>
<dbReference type="CDD" id="cd00293">
    <property type="entry name" value="USP-like"/>
    <property type="match status" value="1"/>
</dbReference>
<gene>
    <name evidence="3" type="ORF">HGG74_17275</name>
</gene>
<evidence type="ECO:0000313" key="3">
    <source>
        <dbReference type="EMBL" id="NKX56246.1"/>
    </source>
</evidence>
<dbReference type="SUPFAM" id="SSF52402">
    <property type="entry name" value="Adenine nucleotide alpha hydrolases-like"/>
    <property type="match status" value="1"/>
</dbReference>
<evidence type="ECO:0000259" key="2">
    <source>
        <dbReference type="Pfam" id="PF00582"/>
    </source>
</evidence>
<dbReference type="RefSeq" id="WP_168488381.1">
    <property type="nucleotide sequence ID" value="NZ_JAAZSQ010000021.1"/>
</dbReference>
<sequence>MADQGRQRIVVGVDGSDLSVAALRHAKLLADALGCVVEAVTAWHHQVAAGTVAPVRWNPAEDAGRVLADTLERAYGGQPPAELQSGTVQGQPAGELIEAARNARMLVLGSRGQGGFAGLLLGSVSAACVAHAPCPVLIVRAGPGEDTSGSADDS</sequence>
<comment type="caution">
    <text evidence="3">The sequence shown here is derived from an EMBL/GenBank/DDBJ whole genome shotgun (WGS) entry which is preliminary data.</text>
</comment>
<dbReference type="InterPro" id="IPR014729">
    <property type="entry name" value="Rossmann-like_a/b/a_fold"/>
</dbReference>